<evidence type="ECO:0000256" key="8">
    <source>
        <dbReference type="SAM" id="Phobius"/>
    </source>
</evidence>
<feature type="transmembrane region" description="Helical" evidence="8">
    <location>
        <begin position="341"/>
        <end position="357"/>
    </location>
</feature>
<feature type="transmembrane region" description="Helical" evidence="8">
    <location>
        <begin position="213"/>
        <end position="233"/>
    </location>
</feature>
<evidence type="ECO:0000256" key="4">
    <source>
        <dbReference type="ARBA" id="ARBA00022692"/>
    </source>
</evidence>
<feature type="transmembrane region" description="Helical" evidence="8">
    <location>
        <begin position="309"/>
        <end position="334"/>
    </location>
</feature>
<sequence length="416" mass="45240">MGVSTLYRAGARAVRDWWASASTPVRLLLFAASAAVSALVLRNLLLGHELIDLQVYRFGVEAWMSGGDPYGPMPQTSIGVGLPYLYPPPSLVLLAPFALMPLWAAKVVGTALTLIALIVTIWVVISRCWPRARDIEVAGGTALVLPIALSLEPVDETLTFGQLNIWLMALVTLDLLARNPRWPRGLLVGVAFALKLTPAAFILFFLLRRDYRAALVTVLSGAAFVALGFLVAWKASVAYWFTGAGPTDGVSGTPFGTNQTILAALRRLVIPETAQTVIWVVLVGAVVGFGVLLMVRLDAPSAFVVNASIALLVAPTAWSHHWIYAVPALIVLAYHVAHRRLSILIALGVLAVFYYALHQDLPRGSDTEFGWNWFEHIYGDSYVLVALLLLAITMWKVRERKPAADREVARGDLETA</sequence>
<keyword evidence="3 9" id="KW-0808">Transferase</keyword>
<reference evidence="10" key="1">
    <citation type="journal article" date="2019" name="Int. J. Syst. Evol. Microbiol.">
        <title>The Global Catalogue of Microorganisms (GCM) 10K type strain sequencing project: providing services to taxonomists for standard genome sequencing and annotation.</title>
        <authorList>
            <consortium name="The Broad Institute Genomics Platform"/>
            <consortium name="The Broad Institute Genome Sequencing Center for Infectious Disease"/>
            <person name="Wu L."/>
            <person name="Ma J."/>
        </authorList>
    </citation>
    <scope>NUCLEOTIDE SEQUENCE [LARGE SCALE GENOMIC DNA]</scope>
    <source>
        <strain evidence="10">CCUG 59778</strain>
    </source>
</reference>
<evidence type="ECO:0000256" key="6">
    <source>
        <dbReference type="ARBA" id="ARBA00023136"/>
    </source>
</evidence>
<comment type="similarity">
    <text evidence="7">Belongs to the glycosyltransferase 87 family.</text>
</comment>
<feature type="transmembrane region" description="Helical" evidence="8">
    <location>
        <begin position="276"/>
        <end position="297"/>
    </location>
</feature>
<evidence type="ECO:0000256" key="1">
    <source>
        <dbReference type="ARBA" id="ARBA00004651"/>
    </source>
</evidence>
<keyword evidence="6 8" id="KW-0472">Membrane</keyword>
<evidence type="ECO:0000256" key="7">
    <source>
        <dbReference type="ARBA" id="ARBA00024033"/>
    </source>
</evidence>
<dbReference type="Pfam" id="PF09594">
    <property type="entry name" value="GT87"/>
    <property type="match status" value="1"/>
</dbReference>
<evidence type="ECO:0000313" key="10">
    <source>
        <dbReference type="Proteomes" id="UP001596157"/>
    </source>
</evidence>
<evidence type="ECO:0000313" key="9">
    <source>
        <dbReference type="EMBL" id="MFC5289653.1"/>
    </source>
</evidence>
<keyword evidence="2" id="KW-1003">Cell membrane</keyword>
<feature type="transmembrane region" description="Helical" evidence="8">
    <location>
        <begin position="377"/>
        <end position="397"/>
    </location>
</feature>
<comment type="subcellular location">
    <subcellularLocation>
        <location evidence="1">Cell membrane</location>
        <topology evidence="1">Multi-pass membrane protein</topology>
    </subcellularLocation>
</comment>
<comment type="caution">
    <text evidence="9">The sequence shown here is derived from an EMBL/GenBank/DDBJ whole genome shotgun (WGS) entry which is preliminary data.</text>
</comment>
<protein>
    <submittedName>
        <fullName evidence="9">Glycosyltransferase family 87 protein</fullName>
        <ecNumber evidence="9">2.4.-.-</ecNumber>
    </submittedName>
</protein>
<accession>A0ABW0ETC2</accession>
<evidence type="ECO:0000256" key="5">
    <source>
        <dbReference type="ARBA" id="ARBA00022989"/>
    </source>
</evidence>
<dbReference type="InterPro" id="IPR018584">
    <property type="entry name" value="GT87"/>
</dbReference>
<keyword evidence="4 8" id="KW-0812">Transmembrane</keyword>
<name>A0ABW0ETC2_9PSEU</name>
<feature type="transmembrane region" description="Helical" evidence="8">
    <location>
        <begin position="103"/>
        <end position="125"/>
    </location>
</feature>
<dbReference type="EMBL" id="JBHSKF010000012">
    <property type="protein sequence ID" value="MFC5289653.1"/>
    <property type="molecule type" value="Genomic_DNA"/>
</dbReference>
<keyword evidence="9" id="KW-0328">Glycosyltransferase</keyword>
<gene>
    <name evidence="9" type="ORF">ACFPM7_21590</name>
</gene>
<evidence type="ECO:0000256" key="2">
    <source>
        <dbReference type="ARBA" id="ARBA00022475"/>
    </source>
</evidence>
<keyword evidence="10" id="KW-1185">Reference proteome</keyword>
<dbReference type="RefSeq" id="WP_378249507.1">
    <property type="nucleotide sequence ID" value="NZ_JBHSKF010000012.1"/>
</dbReference>
<proteinExistence type="inferred from homology"/>
<organism evidence="9 10">
    <name type="scientific">Actinokineospora guangxiensis</name>
    <dbReference type="NCBI Taxonomy" id="1490288"/>
    <lineage>
        <taxon>Bacteria</taxon>
        <taxon>Bacillati</taxon>
        <taxon>Actinomycetota</taxon>
        <taxon>Actinomycetes</taxon>
        <taxon>Pseudonocardiales</taxon>
        <taxon>Pseudonocardiaceae</taxon>
        <taxon>Actinokineospora</taxon>
    </lineage>
</organism>
<feature type="transmembrane region" description="Helical" evidence="8">
    <location>
        <begin position="186"/>
        <end position="207"/>
    </location>
</feature>
<keyword evidence="5 8" id="KW-1133">Transmembrane helix</keyword>
<dbReference type="EC" id="2.4.-.-" evidence="9"/>
<evidence type="ECO:0000256" key="3">
    <source>
        <dbReference type="ARBA" id="ARBA00022679"/>
    </source>
</evidence>
<dbReference type="GO" id="GO:0016757">
    <property type="term" value="F:glycosyltransferase activity"/>
    <property type="evidence" value="ECO:0007669"/>
    <property type="project" value="UniProtKB-KW"/>
</dbReference>
<dbReference type="Proteomes" id="UP001596157">
    <property type="component" value="Unassembled WGS sequence"/>
</dbReference>